<dbReference type="Proteomes" id="UP000326759">
    <property type="component" value="Unassembled WGS sequence"/>
</dbReference>
<dbReference type="EMBL" id="SEYY01010458">
    <property type="protein sequence ID" value="KAB7501498.1"/>
    <property type="molecule type" value="Genomic_DNA"/>
</dbReference>
<organism evidence="1 2">
    <name type="scientific">Armadillidium nasatum</name>
    <dbReference type="NCBI Taxonomy" id="96803"/>
    <lineage>
        <taxon>Eukaryota</taxon>
        <taxon>Metazoa</taxon>
        <taxon>Ecdysozoa</taxon>
        <taxon>Arthropoda</taxon>
        <taxon>Crustacea</taxon>
        <taxon>Multicrustacea</taxon>
        <taxon>Malacostraca</taxon>
        <taxon>Eumalacostraca</taxon>
        <taxon>Peracarida</taxon>
        <taxon>Isopoda</taxon>
        <taxon>Oniscidea</taxon>
        <taxon>Crinocheta</taxon>
        <taxon>Armadillidiidae</taxon>
        <taxon>Armadillidium</taxon>
    </lineage>
</organism>
<comment type="caution">
    <text evidence="1">The sequence shown here is derived from an EMBL/GenBank/DDBJ whole genome shotgun (WGS) entry which is preliminary data.</text>
</comment>
<dbReference type="OrthoDB" id="10462334at2759"/>
<evidence type="ECO:0000313" key="2">
    <source>
        <dbReference type="Proteomes" id="UP000326759"/>
    </source>
</evidence>
<evidence type="ECO:0000313" key="1">
    <source>
        <dbReference type="EMBL" id="KAB7501498.1"/>
    </source>
</evidence>
<accession>A0A5N5T665</accession>
<keyword evidence="2" id="KW-1185">Reference proteome</keyword>
<dbReference type="AlphaFoldDB" id="A0A5N5T665"/>
<sequence length="99" mass="11127">MASFMGCSSNIQELDLASRVKLRLQNKVASTATSSQPIMCEKLNTVIPSQAKLHNINANAIIVSPHQLNQDEVIDDIREFSAKNYKFHDISGHLKYVWL</sequence>
<proteinExistence type="predicted"/>
<reference evidence="1 2" key="1">
    <citation type="journal article" date="2019" name="PLoS Biol.">
        <title>Sex chromosomes control vertical transmission of feminizing Wolbachia symbionts in an isopod.</title>
        <authorList>
            <person name="Becking T."/>
            <person name="Chebbi M.A."/>
            <person name="Giraud I."/>
            <person name="Moumen B."/>
            <person name="Laverre T."/>
            <person name="Caubet Y."/>
            <person name="Peccoud J."/>
            <person name="Gilbert C."/>
            <person name="Cordaux R."/>
        </authorList>
    </citation>
    <scope>NUCLEOTIDE SEQUENCE [LARGE SCALE GENOMIC DNA]</scope>
    <source>
        <strain evidence="1">ANa2</strain>
        <tissue evidence="1">Whole body excluding digestive tract and cuticle</tissue>
    </source>
</reference>
<protein>
    <submittedName>
        <fullName evidence="1">Uncharacterized protein</fullName>
    </submittedName>
</protein>
<name>A0A5N5T665_9CRUS</name>
<gene>
    <name evidence="1" type="ORF">Anas_08997</name>
</gene>